<dbReference type="EMBL" id="MG252693">
    <property type="protein sequence ID" value="ATW59435.1"/>
    <property type="molecule type" value="Genomic_DNA"/>
</dbReference>
<name>A0A2H4PB26_9CAUD</name>
<protein>
    <submittedName>
        <fullName evidence="1">Uncharacterized protein</fullName>
    </submittedName>
</protein>
<dbReference type="RefSeq" id="YP_009795865.1">
    <property type="nucleotide sequence ID" value="NC_047897.1"/>
</dbReference>
<reference evidence="1 2" key="1">
    <citation type="submission" date="2017-10" db="EMBL/GenBank/DDBJ databases">
        <title>Isolation and characterisation of Lactobacillus bacteriophages that infect wine-derived L. plantarum strains.</title>
        <authorList>
            <person name="Kyrkou I."/>
            <person name="Hestbjerg Hansen L."/>
        </authorList>
    </citation>
    <scope>NUCLEOTIDE SEQUENCE [LARGE SCALE GENOMIC DNA]</scope>
</reference>
<dbReference type="KEGG" id="vg:54986242"/>
<sequence>MVKSEIENKYHIKTVGESDGYEVEMEFDTPHDLPIILKTLLDHIDETEEFTKIMIGKIGDETDEQ</sequence>
<organism evidence="1 2">
    <name type="scientific">Lactobacillus phage Lenus</name>
    <dbReference type="NCBI Taxonomy" id="2053682"/>
    <lineage>
        <taxon>Viruses</taxon>
        <taxon>Duplodnaviria</taxon>
        <taxon>Heunggongvirae</taxon>
        <taxon>Uroviricota</taxon>
        <taxon>Caudoviricetes</taxon>
        <taxon>Tybeckvirinae</taxon>
        <taxon>Lenusvirus</taxon>
        <taxon>Lenusvirus lenus</taxon>
    </lineage>
</organism>
<keyword evidence="2" id="KW-1185">Reference proteome</keyword>
<proteinExistence type="predicted"/>
<dbReference type="Proteomes" id="UP000241560">
    <property type="component" value="Segment"/>
</dbReference>
<evidence type="ECO:0000313" key="1">
    <source>
        <dbReference type="EMBL" id="ATW59435.1"/>
    </source>
</evidence>
<dbReference type="GeneID" id="54986242"/>
<evidence type="ECO:0000313" key="2">
    <source>
        <dbReference type="Proteomes" id="UP000241560"/>
    </source>
</evidence>
<accession>A0A2H4PB26</accession>